<dbReference type="Proteomes" id="UP000292052">
    <property type="component" value="Unassembled WGS sequence"/>
</dbReference>
<dbReference type="EMBL" id="QDEB01130023">
    <property type="protein sequence ID" value="RZB39245.1"/>
    <property type="molecule type" value="Genomic_DNA"/>
</dbReference>
<accession>A0A482V7S5</accession>
<evidence type="ECO:0000313" key="1">
    <source>
        <dbReference type="EMBL" id="RZB39245.1"/>
    </source>
</evidence>
<evidence type="ECO:0000313" key="2">
    <source>
        <dbReference type="Proteomes" id="UP000292052"/>
    </source>
</evidence>
<proteinExistence type="predicted"/>
<name>A0A482V7S5_ASBVE</name>
<protein>
    <submittedName>
        <fullName evidence="1">Uncharacterized protein</fullName>
    </submittedName>
</protein>
<dbReference type="AlphaFoldDB" id="A0A482V7S5"/>
<organism evidence="1 2">
    <name type="scientific">Asbolus verrucosus</name>
    <name type="common">Desert ironclad beetle</name>
    <dbReference type="NCBI Taxonomy" id="1661398"/>
    <lineage>
        <taxon>Eukaryota</taxon>
        <taxon>Metazoa</taxon>
        <taxon>Ecdysozoa</taxon>
        <taxon>Arthropoda</taxon>
        <taxon>Hexapoda</taxon>
        <taxon>Insecta</taxon>
        <taxon>Pterygota</taxon>
        <taxon>Neoptera</taxon>
        <taxon>Endopterygota</taxon>
        <taxon>Coleoptera</taxon>
        <taxon>Polyphaga</taxon>
        <taxon>Cucujiformia</taxon>
        <taxon>Tenebrionidae</taxon>
        <taxon>Pimeliinae</taxon>
        <taxon>Asbolus</taxon>
    </lineage>
</organism>
<sequence length="28" mass="3157">MTGHMFFLQTIQGFVFLDMTVGNEYGGD</sequence>
<keyword evidence="2" id="KW-1185">Reference proteome</keyword>
<reference evidence="1 2" key="1">
    <citation type="submission" date="2017-03" db="EMBL/GenBank/DDBJ databases">
        <title>Genome of the blue death feigning beetle - Asbolus verrucosus.</title>
        <authorList>
            <person name="Rider S.D."/>
        </authorList>
    </citation>
    <scope>NUCLEOTIDE SEQUENCE [LARGE SCALE GENOMIC DNA]</scope>
    <source>
        <strain evidence="1">Butters</strain>
        <tissue evidence="1">Head and leg muscle</tissue>
    </source>
</reference>
<comment type="caution">
    <text evidence="1">The sequence shown here is derived from an EMBL/GenBank/DDBJ whole genome shotgun (WGS) entry which is preliminary data.</text>
</comment>
<gene>
    <name evidence="1" type="ORF">BDFB_014464</name>
</gene>